<keyword evidence="4" id="KW-0539">Nucleus</keyword>
<evidence type="ECO:0000256" key="2">
    <source>
        <dbReference type="ARBA" id="ARBA00023015"/>
    </source>
</evidence>
<dbReference type="PANTHER" id="PTHR37604:SF1">
    <property type="entry name" value="TRANSCRIPTION INITIATION FACTOR TFIID SUBUNIT"/>
    <property type="match status" value="1"/>
</dbReference>
<dbReference type="Gene3D" id="1.10.20.10">
    <property type="entry name" value="Histone, subunit A"/>
    <property type="match status" value="1"/>
</dbReference>
<dbReference type="GO" id="GO:0005634">
    <property type="term" value="C:nucleus"/>
    <property type="evidence" value="ECO:0007669"/>
    <property type="project" value="UniProtKB-SubCell"/>
</dbReference>
<accession>A0AAW1HR55</accession>
<name>A0AAW1HR55_SAPOF</name>
<dbReference type="Pfam" id="PF07524">
    <property type="entry name" value="Bromo_TP"/>
    <property type="match status" value="1"/>
</dbReference>
<keyword evidence="3" id="KW-0804">Transcription</keyword>
<dbReference type="GO" id="GO:0046982">
    <property type="term" value="F:protein heterodimerization activity"/>
    <property type="evidence" value="ECO:0007669"/>
    <property type="project" value="InterPro"/>
</dbReference>
<reference evidence="7 8" key="1">
    <citation type="submission" date="2024-03" db="EMBL/GenBank/DDBJ databases">
        <title>WGS assembly of Saponaria officinalis var. Norfolk2.</title>
        <authorList>
            <person name="Jenkins J."/>
            <person name="Shu S."/>
            <person name="Grimwood J."/>
            <person name="Barry K."/>
            <person name="Goodstein D."/>
            <person name="Schmutz J."/>
            <person name="Leebens-Mack J."/>
            <person name="Osbourn A."/>
        </authorList>
    </citation>
    <scope>NUCLEOTIDE SEQUENCE [LARGE SCALE GENOMIC DNA]</scope>
    <source>
        <strain evidence="8">cv. Norfolk2</strain>
        <strain evidence="7">JIC</strain>
        <tissue evidence="7">Leaf</tissue>
    </source>
</reference>
<keyword evidence="8" id="KW-1185">Reference proteome</keyword>
<comment type="caution">
    <text evidence="7">The sequence shown here is derived from an EMBL/GenBank/DDBJ whole genome shotgun (WGS) entry which is preliminary data.</text>
</comment>
<dbReference type="EMBL" id="JBDFQZ010000011">
    <property type="protein sequence ID" value="KAK9678846.1"/>
    <property type="molecule type" value="Genomic_DNA"/>
</dbReference>
<evidence type="ECO:0000256" key="5">
    <source>
        <dbReference type="SAM" id="MobiDB-lite"/>
    </source>
</evidence>
<keyword evidence="2" id="KW-0805">Transcription regulation</keyword>
<dbReference type="PANTHER" id="PTHR37604">
    <property type="entry name" value="TRANSCRIPTION INITIATION FACTOR TFIID SUBUNIT"/>
    <property type="match status" value="1"/>
</dbReference>
<protein>
    <recommendedName>
        <fullName evidence="6">Bromodomain associated domain-containing protein</fullName>
    </recommendedName>
</protein>
<feature type="region of interest" description="Disordered" evidence="5">
    <location>
        <begin position="536"/>
        <end position="559"/>
    </location>
</feature>
<dbReference type="EMBL" id="JBDFQZ010000011">
    <property type="protein sequence ID" value="KAK9678845.1"/>
    <property type="molecule type" value="Genomic_DNA"/>
</dbReference>
<proteinExistence type="predicted"/>
<dbReference type="InterPro" id="IPR006565">
    <property type="entry name" value="BTP"/>
</dbReference>
<evidence type="ECO:0000313" key="7">
    <source>
        <dbReference type="EMBL" id="KAK9678846.1"/>
    </source>
</evidence>
<dbReference type="InterPro" id="IPR009072">
    <property type="entry name" value="Histone-fold"/>
</dbReference>
<dbReference type="Proteomes" id="UP001443914">
    <property type="component" value="Unassembled WGS sequence"/>
</dbReference>
<evidence type="ECO:0000256" key="4">
    <source>
        <dbReference type="ARBA" id="ARBA00023242"/>
    </source>
</evidence>
<sequence>MAVLGDDGHGYNLAMKLEHQGVWRTWLGDTLYSAFIHSLSSPSSWHSFMSSTSTSDLHLQLRVRALLFDKASFSLFLPSSSSSSLISKLNPSYLQLHGDDVYFTLEDAAAPPRDSKVSSQRFRQEVFPETWYHQFFENYRASRPYMLSSGFRESDERSPTGMSNYLKLLERHKRRRVELKEADSGGFGSSNSENMMQRNAMLVDDTPGADDTGFFPETMFMMNCVPDSVVAPRSSGDEKLKVDFNGVLDTLPKVVTKSSSSIMLERLGIRPEFLSMEQGAGQSHTRIGFDGNRRQLGEEQAMQMSKKVVARMLTNVGFEGATEIPVEVLSQFLSCHISKLGRILKVLADSYRKQCSATELIKMFLQAGGHSLSSLAEHVKDTRPVLPQTPHQIQSPQSQLASSQHNFQLPQQVPRQMHPQIPQMVRPHNLNQQQLELLRRRHASSPRGIMSMDKDRPMVEVKLENPPELPMDSNALNAINSRQAQMQWRQQQQQQIAALQRFGHQIRQPTSIQIPQMQSPNIGAVRAQPVKVEGFQELMGGDTSTKQNTDENKLTSPSK</sequence>
<organism evidence="7 8">
    <name type="scientific">Saponaria officinalis</name>
    <name type="common">Common soapwort</name>
    <name type="synonym">Lychnis saponaria</name>
    <dbReference type="NCBI Taxonomy" id="3572"/>
    <lineage>
        <taxon>Eukaryota</taxon>
        <taxon>Viridiplantae</taxon>
        <taxon>Streptophyta</taxon>
        <taxon>Embryophyta</taxon>
        <taxon>Tracheophyta</taxon>
        <taxon>Spermatophyta</taxon>
        <taxon>Magnoliopsida</taxon>
        <taxon>eudicotyledons</taxon>
        <taxon>Gunneridae</taxon>
        <taxon>Pentapetalae</taxon>
        <taxon>Caryophyllales</taxon>
        <taxon>Caryophyllaceae</taxon>
        <taxon>Caryophylleae</taxon>
        <taxon>Saponaria</taxon>
    </lineage>
</organism>
<feature type="domain" description="Bromodomain associated" evidence="6">
    <location>
        <begin position="300"/>
        <end position="359"/>
    </location>
</feature>
<evidence type="ECO:0000259" key="6">
    <source>
        <dbReference type="Pfam" id="PF07524"/>
    </source>
</evidence>
<evidence type="ECO:0000256" key="3">
    <source>
        <dbReference type="ARBA" id="ARBA00023163"/>
    </source>
</evidence>
<evidence type="ECO:0000313" key="8">
    <source>
        <dbReference type="Proteomes" id="UP001443914"/>
    </source>
</evidence>
<evidence type="ECO:0000256" key="1">
    <source>
        <dbReference type="ARBA" id="ARBA00004123"/>
    </source>
</evidence>
<dbReference type="AlphaFoldDB" id="A0AAW1HR55"/>
<comment type="subcellular location">
    <subcellularLocation>
        <location evidence="1">Nucleus</location>
    </subcellularLocation>
</comment>
<gene>
    <name evidence="7" type="ORF">RND81_11G236600</name>
</gene>